<keyword evidence="4" id="KW-1185">Reference proteome</keyword>
<protein>
    <submittedName>
        <fullName evidence="3">Uncharacterized protein</fullName>
    </submittedName>
</protein>
<keyword evidence="2" id="KW-0812">Transmembrane</keyword>
<dbReference type="RefSeq" id="WP_247028133.1">
    <property type="nucleotide sequence ID" value="NZ_JALKCH010000004.1"/>
</dbReference>
<feature type="transmembrane region" description="Helical" evidence="2">
    <location>
        <begin position="62"/>
        <end position="81"/>
    </location>
</feature>
<dbReference type="Proteomes" id="UP001203284">
    <property type="component" value="Unassembled WGS sequence"/>
</dbReference>
<organism evidence="3 4">
    <name type="scientific">Ancylobacter crimeensis</name>
    <dbReference type="NCBI Taxonomy" id="2579147"/>
    <lineage>
        <taxon>Bacteria</taxon>
        <taxon>Pseudomonadati</taxon>
        <taxon>Pseudomonadota</taxon>
        <taxon>Alphaproteobacteria</taxon>
        <taxon>Hyphomicrobiales</taxon>
        <taxon>Xanthobacteraceae</taxon>
        <taxon>Ancylobacter</taxon>
    </lineage>
</organism>
<evidence type="ECO:0000313" key="3">
    <source>
        <dbReference type="EMBL" id="MCK0196750.1"/>
    </source>
</evidence>
<proteinExistence type="predicted"/>
<feature type="transmembrane region" description="Helical" evidence="2">
    <location>
        <begin position="114"/>
        <end position="131"/>
    </location>
</feature>
<evidence type="ECO:0000313" key="4">
    <source>
        <dbReference type="Proteomes" id="UP001203284"/>
    </source>
</evidence>
<evidence type="ECO:0000256" key="2">
    <source>
        <dbReference type="SAM" id="Phobius"/>
    </source>
</evidence>
<gene>
    <name evidence="3" type="ORF">MWN34_07465</name>
</gene>
<feature type="region of interest" description="Disordered" evidence="1">
    <location>
        <begin position="1"/>
        <end position="53"/>
    </location>
</feature>
<name>A0ABT0D9X0_9HYPH</name>
<feature type="compositionally biased region" description="Basic and acidic residues" evidence="1">
    <location>
        <begin position="15"/>
        <end position="28"/>
    </location>
</feature>
<accession>A0ABT0D9X0</accession>
<comment type="caution">
    <text evidence="3">The sequence shown here is derived from an EMBL/GenBank/DDBJ whole genome shotgun (WGS) entry which is preliminary data.</text>
</comment>
<feature type="transmembrane region" description="Helical" evidence="2">
    <location>
        <begin position="87"/>
        <end position="107"/>
    </location>
</feature>
<keyword evidence="2" id="KW-1133">Transmembrane helix</keyword>
<feature type="transmembrane region" description="Helical" evidence="2">
    <location>
        <begin position="143"/>
        <end position="161"/>
    </location>
</feature>
<reference evidence="3 4" key="1">
    <citation type="submission" date="2022-04" db="EMBL/GenBank/DDBJ databases">
        <authorList>
            <person name="Grouzdev D.S."/>
            <person name="Pantiukh K.S."/>
            <person name="Krutkina M.S."/>
        </authorList>
    </citation>
    <scope>NUCLEOTIDE SEQUENCE [LARGE SCALE GENOMIC DNA]</scope>
    <source>
        <strain evidence="3 4">6x-1</strain>
    </source>
</reference>
<sequence>MSDRAGCDWQMTVPGERRGTAMSEHEPRNGYAAGEPSRSAATPAPAPARPARRRSSILRPRAGAAVALVLVIVATMIGRWMATLFSLGWGFAGAIAIVATLLLAIAIMRLPGRIYALTAALLTLLVGYTAYDFARNAMDVSQGLSFALALVPAFLVAAAFWDFRRLTREFTAWADGRI</sequence>
<keyword evidence="2" id="KW-0472">Membrane</keyword>
<evidence type="ECO:0000256" key="1">
    <source>
        <dbReference type="SAM" id="MobiDB-lite"/>
    </source>
</evidence>
<dbReference type="EMBL" id="JALKCH010000004">
    <property type="protein sequence ID" value="MCK0196750.1"/>
    <property type="molecule type" value="Genomic_DNA"/>
</dbReference>